<evidence type="ECO:0000259" key="2">
    <source>
        <dbReference type="Pfam" id="PF26514"/>
    </source>
</evidence>
<keyword evidence="1" id="KW-0812">Transmembrane</keyword>
<dbReference type="Pfam" id="PF26514">
    <property type="entry name" value="DUF8173"/>
    <property type="match status" value="1"/>
</dbReference>
<sequence length="397" mass="40302">MSIDSRLAGQLVFLVFLVLLLLFATAAVRAQVESRAGEEIRVEEALDDIAFFAGGEITLNPVSSDDVVAAGGQVLSEGLSAETLILAGGALDLSEILVGDAFLAGGKVSIPSGRVMDDVTVAGGELRLGAELDIGGTLHAAGGEVTINAPVGGSIRAAGGDLTVNGTIAGDADLTAERLVVGPQTRIAGNLRYRAKDAQIDLSAVVEGETEALPWPEERNGWRASPAKTVLSGFLAFAATALGAGLLAVVVAVVFPELVTRTHDQAHRKPLASLGVGVLVSLLGPAAIVALGMSVVGFLLGGVLLLLLLLLLPFGLAAMAFTTGSLLRSLKGATRPELGPGGRASWTALGYLAALLISLVPFVGPLLWMVLALLGVGAIARAGFGLLGPVHRSAVTI</sequence>
<keyword evidence="4" id="KW-1185">Reference proteome</keyword>
<feature type="transmembrane region" description="Helical" evidence="1">
    <location>
        <begin position="298"/>
        <end position="322"/>
    </location>
</feature>
<accession>A0A7Y3W6H4</accession>
<name>A0A7Y3W6H4_9PROT</name>
<dbReference type="EMBL" id="JABFCX010000003">
    <property type="protein sequence ID" value="NNU17543.1"/>
    <property type="molecule type" value="Genomic_DNA"/>
</dbReference>
<organism evidence="3 4">
    <name type="scientific">Parvularcula mediterranea</name>
    <dbReference type="NCBI Taxonomy" id="2732508"/>
    <lineage>
        <taxon>Bacteria</taxon>
        <taxon>Pseudomonadati</taxon>
        <taxon>Pseudomonadota</taxon>
        <taxon>Alphaproteobacteria</taxon>
        <taxon>Parvularculales</taxon>
        <taxon>Parvularculaceae</taxon>
        <taxon>Parvularcula</taxon>
    </lineage>
</organism>
<dbReference type="Proteomes" id="UP000536835">
    <property type="component" value="Unassembled WGS sequence"/>
</dbReference>
<dbReference type="InterPro" id="IPR058486">
    <property type="entry name" value="DUF8173"/>
</dbReference>
<keyword evidence="1" id="KW-1133">Transmembrane helix</keyword>
<dbReference type="RefSeq" id="WP_173201060.1">
    <property type="nucleotide sequence ID" value="NZ_JABFCX010000003.1"/>
</dbReference>
<protein>
    <submittedName>
        <fullName evidence="3">Polymer-forming cytoskeletal protein</fullName>
    </submittedName>
</protein>
<evidence type="ECO:0000256" key="1">
    <source>
        <dbReference type="SAM" id="Phobius"/>
    </source>
</evidence>
<proteinExistence type="predicted"/>
<comment type="caution">
    <text evidence="3">The sequence shown here is derived from an EMBL/GenBank/DDBJ whole genome shotgun (WGS) entry which is preliminary data.</text>
</comment>
<feature type="transmembrane region" description="Helical" evidence="1">
    <location>
        <begin position="271"/>
        <end position="292"/>
    </location>
</feature>
<feature type="transmembrane region" description="Helical" evidence="1">
    <location>
        <begin position="234"/>
        <end position="259"/>
    </location>
</feature>
<gene>
    <name evidence="3" type="ORF">HK107_14525</name>
</gene>
<reference evidence="3 4" key="1">
    <citation type="submission" date="2020-05" db="EMBL/GenBank/DDBJ databases">
        <title>Parvularcula mediterraneae sp. nov., isolated from polypropylene straw from shallow seawater of the seashore of Laganas in Zakynthos island, Greece.</title>
        <authorList>
            <person name="Szabo I."/>
            <person name="Al-Omari J."/>
            <person name="Rado J."/>
            <person name="Szerdahelyi G.S."/>
        </authorList>
    </citation>
    <scope>NUCLEOTIDE SEQUENCE [LARGE SCALE GENOMIC DNA]</scope>
    <source>
        <strain evidence="3 4">ZS-1/3</strain>
    </source>
</reference>
<dbReference type="AlphaFoldDB" id="A0A7Y3W6H4"/>
<feature type="domain" description="DUF8173" evidence="2">
    <location>
        <begin position="226"/>
        <end position="380"/>
    </location>
</feature>
<keyword evidence="1" id="KW-0472">Membrane</keyword>
<evidence type="ECO:0000313" key="4">
    <source>
        <dbReference type="Proteomes" id="UP000536835"/>
    </source>
</evidence>
<evidence type="ECO:0000313" key="3">
    <source>
        <dbReference type="EMBL" id="NNU17543.1"/>
    </source>
</evidence>